<dbReference type="CDD" id="cd02947">
    <property type="entry name" value="TRX_family"/>
    <property type="match status" value="1"/>
</dbReference>
<evidence type="ECO:0000259" key="7">
    <source>
        <dbReference type="PROSITE" id="PS51352"/>
    </source>
</evidence>
<dbReference type="InterPro" id="IPR032675">
    <property type="entry name" value="LRR_dom_sf"/>
</dbReference>
<dbReference type="Gene3D" id="3.80.10.10">
    <property type="entry name" value="Ribonuclease Inhibitor"/>
    <property type="match status" value="2"/>
</dbReference>
<evidence type="ECO:0000256" key="3">
    <source>
        <dbReference type="ARBA" id="ARBA00022982"/>
    </source>
</evidence>
<dbReference type="SUPFAM" id="SSF52833">
    <property type="entry name" value="Thioredoxin-like"/>
    <property type="match status" value="1"/>
</dbReference>
<dbReference type="InterPro" id="IPR036249">
    <property type="entry name" value="Thioredoxin-like_sf"/>
</dbReference>
<dbReference type="Pfam" id="PF00085">
    <property type="entry name" value="Thioredoxin"/>
    <property type="match status" value="1"/>
</dbReference>
<dbReference type="SUPFAM" id="SSF52047">
    <property type="entry name" value="RNI-like"/>
    <property type="match status" value="1"/>
</dbReference>
<feature type="domain" description="Thioredoxin" evidence="7">
    <location>
        <begin position="1"/>
        <end position="108"/>
    </location>
</feature>
<evidence type="ECO:0000256" key="1">
    <source>
        <dbReference type="ARBA" id="ARBA00008987"/>
    </source>
</evidence>
<evidence type="ECO:0000313" key="8">
    <source>
        <dbReference type="EMBL" id="MFF4526595.1"/>
    </source>
</evidence>
<evidence type="ECO:0000256" key="6">
    <source>
        <dbReference type="SAM" id="MobiDB-lite"/>
    </source>
</evidence>
<sequence>MTLVTTVTERELDDALNASPVPVVLYVYADWCGPCKALDPIVEEVSAELGGRVRVLKLDYDQAEQARGKYAIEAVPTLVVAVGGVPVARILGALGKDELLVQLRPLLSVCSVGEGTPASPREPEVVDPTPEGWTSRGPRLLTFPDTLSGRIGVFPSWIPDQKLVGPAHGTVQVPAGRIVWLFVSQTGADPVDLRFLRQLPADGVDRLTVRASAVNGSGLADLAHLTGLSRLSVHAKRLTQPASYSGQLARLRQVDELRLDMPEADDRMVTDVVALPRLRELYLCSQTVTDAGVARLAGARALRSLYLDTHLATDAALAELACADLPGLTDLGICLPETTDTGLAHLATLTGLRSLTVTAPKVTSAGLRPLAQLRNLTSLNLYNTPVDDGVLDALGALRTLTSLTIVHDTEEVTSQVSDAACLRLRTAAPDITINGVWLAPQAVQHILRTAV</sequence>
<dbReference type="PANTHER" id="PTHR45663:SF11">
    <property type="entry name" value="GEO12009P1"/>
    <property type="match status" value="1"/>
</dbReference>
<dbReference type="EMBL" id="JBIAWJ010000027">
    <property type="protein sequence ID" value="MFF4526595.1"/>
    <property type="molecule type" value="Genomic_DNA"/>
</dbReference>
<evidence type="ECO:0000313" key="9">
    <source>
        <dbReference type="Proteomes" id="UP001602058"/>
    </source>
</evidence>
<name>A0ABW6UWY8_9ACTN</name>
<keyword evidence="3" id="KW-0249">Electron transport</keyword>
<keyword evidence="4" id="KW-1015">Disulfide bond</keyword>
<keyword evidence="9" id="KW-1185">Reference proteome</keyword>
<reference evidence="8 9" key="1">
    <citation type="submission" date="2024-10" db="EMBL/GenBank/DDBJ databases">
        <title>The Natural Products Discovery Center: Release of the First 8490 Sequenced Strains for Exploring Actinobacteria Biosynthetic Diversity.</title>
        <authorList>
            <person name="Kalkreuter E."/>
            <person name="Kautsar S.A."/>
            <person name="Yang D."/>
            <person name="Bader C.D."/>
            <person name="Teijaro C.N."/>
            <person name="Fluegel L."/>
            <person name="Davis C.M."/>
            <person name="Simpson J.R."/>
            <person name="Lauterbach L."/>
            <person name="Steele A.D."/>
            <person name="Gui C."/>
            <person name="Meng S."/>
            <person name="Li G."/>
            <person name="Viehrig K."/>
            <person name="Ye F."/>
            <person name="Su P."/>
            <person name="Kiefer A.F."/>
            <person name="Nichols A."/>
            <person name="Cepeda A.J."/>
            <person name="Yan W."/>
            <person name="Fan B."/>
            <person name="Jiang Y."/>
            <person name="Adhikari A."/>
            <person name="Zheng C.-J."/>
            <person name="Schuster L."/>
            <person name="Cowan T.M."/>
            <person name="Smanski M.J."/>
            <person name="Chevrette M.G."/>
            <person name="De Carvalho L.P.S."/>
            <person name="Shen B."/>
        </authorList>
    </citation>
    <scope>NUCLEOTIDE SEQUENCE [LARGE SCALE GENOMIC DNA]</scope>
    <source>
        <strain evidence="8 9">NPDC001390</strain>
    </source>
</reference>
<accession>A0ABW6UWY8</accession>
<protein>
    <submittedName>
        <fullName evidence="8">Thioredoxin family protein</fullName>
    </submittedName>
</protein>
<evidence type="ECO:0000256" key="5">
    <source>
        <dbReference type="ARBA" id="ARBA00023284"/>
    </source>
</evidence>
<evidence type="ECO:0000256" key="2">
    <source>
        <dbReference type="ARBA" id="ARBA00022448"/>
    </source>
</evidence>
<dbReference type="Gene3D" id="3.40.30.10">
    <property type="entry name" value="Glutaredoxin"/>
    <property type="match status" value="1"/>
</dbReference>
<gene>
    <name evidence="8" type="ORF">ACFY1D_34965</name>
</gene>
<keyword evidence="5" id="KW-0676">Redox-active center</keyword>
<feature type="region of interest" description="Disordered" evidence="6">
    <location>
        <begin position="114"/>
        <end position="133"/>
    </location>
</feature>
<dbReference type="PROSITE" id="PS51352">
    <property type="entry name" value="THIOREDOXIN_2"/>
    <property type="match status" value="1"/>
</dbReference>
<dbReference type="InterPro" id="IPR013766">
    <property type="entry name" value="Thioredoxin_domain"/>
</dbReference>
<comment type="similarity">
    <text evidence="1">Belongs to the thioredoxin family.</text>
</comment>
<keyword evidence="2" id="KW-0813">Transport</keyword>
<dbReference type="RefSeq" id="WP_351084804.1">
    <property type="nucleotide sequence ID" value="NZ_JBEOZG010000028.1"/>
</dbReference>
<dbReference type="Proteomes" id="UP001602058">
    <property type="component" value="Unassembled WGS sequence"/>
</dbReference>
<comment type="caution">
    <text evidence="8">The sequence shown here is derived from an EMBL/GenBank/DDBJ whole genome shotgun (WGS) entry which is preliminary data.</text>
</comment>
<evidence type="ECO:0000256" key="4">
    <source>
        <dbReference type="ARBA" id="ARBA00023157"/>
    </source>
</evidence>
<dbReference type="PANTHER" id="PTHR45663">
    <property type="entry name" value="GEO12009P1"/>
    <property type="match status" value="1"/>
</dbReference>
<organism evidence="8 9">
    <name type="scientific">Streptomyces bluensis</name>
    <dbReference type="NCBI Taxonomy" id="33897"/>
    <lineage>
        <taxon>Bacteria</taxon>
        <taxon>Bacillati</taxon>
        <taxon>Actinomycetota</taxon>
        <taxon>Actinomycetes</taxon>
        <taxon>Kitasatosporales</taxon>
        <taxon>Streptomycetaceae</taxon>
        <taxon>Streptomyces</taxon>
    </lineage>
</organism>
<dbReference type="InterPro" id="IPR017937">
    <property type="entry name" value="Thioredoxin_CS"/>
</dbReference>
<proteinExistence type="inferred from homology"/>
<dbReference type="PROSITE" id="PS00194">
    <property type="entry name" value="THIOREDOXIN_1"/>
    <property type="match status" value="1"/>
</dbReference>